<dbReference type="Proteomes" id="UP000517106">
    <property type="component" value="Unassembled WGS sequence"/>
</dbReference>
<feature type="compositionally biased region" description="Polar residues" evidence="5">
    <location>
        <begin position="1618"/>
        <end position="1631"/>
    </location>
</feature>
<dbReference type="NCBIfam" id="TIGR01168">
    <property type="entry name" value="YSIRK_signal"/>
    <property type="match status" value="1"/>
</dbReference>
<evidence type="ECO:0000313" key="10">
    <source>
        <dbReference type="Proteomes" id="UP000517106"/>
    </source>
</evidence>
<dbReference type="InterPro" id="IPR012706">
    <property type="entry name" value="Rib_alpha_Esp_rpt"/>
</dbReference>
<dbReference type="GO" id="GO:0007156">
    <property type="term" value="P:homophilic cell adhesion via plasma membrane adhesion molecules"/>
    <property type="evidence" value="ECO:0007669"/>
    <property type="project" value="InterPro"/>
</dbReference>
<evidence type="ECO:0000259" key="8">
    <source>
        <dbReference type="PROSITE" id="PS50847"/>
    </source>
</evidence>
<dbReference type="GO" id="GO:0016020">
    <property type="term" value="C:membrane"/>
    <property type="evidence" value="ECO:0007669"/>
    <property type="project" value="InterPro"/>
</dbReference>
<keyword evidence="6" id="KW-1133">Transmembrane helix</keyword>
<feature type="compositionally biased region" description="Low complexity" evidence="5">
    <location>
        <begin position="4624"/>
        <end position="4645"/>
    </location>
</feature>
<evidence type="ECO:0000256" key="6">
    <source>
        <dbReference type="SAM" id="Phobius"/>
    </source>
</evidence>
<evidence type="ECO:0000256" key="5">
    <source>
        <dbReference type="SAM" id="MobiDB-lite"/>
    </source>
</evidence>
<feature type="domain" description="Cadherin" evidence="7">
    <location>
        <begin position="4090"/>
        <end position="4213"/>
    </location>
</feature>
<feature type="compositionally biased region" description="Polar residues" evidence="5">
    <location>
        <begin position="4587"/>
        <end position="4623"/>
    </location>
</feature>
<feature type="region of interest" description="Disordered" evidence="5">
    <location>
        <begin position="50"/>
        <end position="70"/>
    </location>
</feature>
<dbReference type="InterPro" id="IPR059115">
    <property type="entry name" value="Rib"/>
</dbReference>
<dbReference type="InterPro" id="IPR044055">
    <property type="entry name" value="RibLong"/>
</dbReference>
<dbReference type="EMBL" id="JACIVA010000016">
    <property type="protein sequence ID" value="MBB1096485.1"/>
    <property type="molecule type" value="Genomic_DNA"/>
</dbReference>
<evidence type="ECO:0000313" key="9">
    <source>
        <dbReference type="EMBL" id="MBB1096485.1"/>
    </source>
</evidence>
<feature type="transmembrane region" description="Helical" evidence="6">
    <location>
        <begin position="21"/>
        <end position="42"/>
    </location>
</feature>
<feature type="region of interest" description="Disordered" evidence="5">
    <location>
        <begin position="1113"/>
        <end position="1132"/>
    </location>
</feature>
<dbReference type="NCBIfam" id="TIGR01167">
    <property type="entry name" value="LPXTG_anchor"/>
    <property type="match status" value="1"/>
</dbReference>
<evidence type="ECO:0000256" key="2">
    <source>
        <dbReference type="ARBA" id="ARBA00022525"/>
    </source>
</evidence>
<proteinExistence type="predicted"/>
<dbReference type="PROSITE" id="PS50847">
    <property type="entry name" value="GRAM_POS_ANCHORING"/>
    <property type="match status" value="1"/>
</dbReference>
<dbReference type="Pfam" id="PF20585">
    <property type="entry name" value="Pectate_lyase_5"/>
    <property type="match status" value="1"/>
</dbReference>
<dbReference type="Pfam" id="PF08428">
    <property type="entry name" value="Rib"/>
    <property type="match status" value="10"/>
</dbReference>
<dbReference type="RefSeq" id="WP_182595108.1">
    <property type="nucleotide sequence ID" value="NZ_JACIVA010000016.1"/>
</dbReference>
<keyword evidence="6" id="KW-0472">Membrane</keyword>
<evidence type="ECO:0000259" key="7">
    <source>
        <dbReference type="PROSITE" id="PS50268"/>
    </source>
</evidence>
<keyword evidence="2" id="KW-0964">Secreted</keyword>
<organism evidence="9 10">
    <name type="scientific">Limosilactobacillus rudii</name>
    <dbReference type="NCBI Taxonomy" id="2759755"/>
    <lineage>
        <taxon>Bacteria</taxon>
        <taxon>Bacillati</taxon>
        <taxon>Bacillota</taxon>
        <taxon>Bacilli</taxon>
        <taxon>Lactobacillales</taxon>
        <taxon>Lactobacillaceae</taxon>
        <taxon>Limosilactobacillus</taxon>
    </lineage>
</organism>
<feature type="region of interest" description="Disordered" evidence="5">
    <location>
        <begin position="4679"/>
        <end position="4698"/>
    </location>
</feature>
<feature type="compositionally biased region" description="Basic and acidic residues" evidence="5">
    <location>
        <begin position="4649"/>
        <end position="4659"/>
    </location>
</feature>
<reference evidence="9 10" key="1">
    <citation type="submission" date="2020-07" db="EMBL/GenBank/DDBJ databases">
        <title>Description of Limosilactobacillus balticus sp. nov., Limosilactobacillus agrestis sp. nov., Limosilactobacillus albertensis sp. nov., Limosilactobacillus rudii sp. nov., Limosilactobacillus fastidiosus sp. nov., five novel Limosilactobacillus species isolated from the vertebrate gastrointestinal tract, and proposal of 6 subspecies of Limosilactobacillus reuteri adapted to the gastrointestinal tract of specific vertebrate hosts.</title>
        <authorList>
            <person name="Li F."/>
            <person name="Cheng C."/>
            <person name="Zheng J."/>
            <person name="Quevedo R.M."/>
            <person name="Li J."/>
            <person name="Roos S."/>
            <person name="Gaenzle M.G."/>
            <person name="Walter J."/>
        </authorList>
    </citation>
    <scope>NUCLEOTIDE SEQUENCE [LARGE SCALE GENOMIC DNA]</scope>
    <source>
        <strain evidence="9 10">STM2_1</strain>
    </source>
</reference>
<comment type="caution">
    <text evidence="9">The sequence shown here is derived from an EMBL/GenBank/DDBJ whole genome shotgun (WGS) entry which is preliminary data.</text>
</comment>
<evidence type="ECO:0000256" key="1">
    <source>
        <dbReference type="ARBA" id="ARBA00022512"/>
    </source>
</evidence>
<evidence type="ECO:0000256" key="3">
    <source>
        <dbReference type="ARBA" id="ARBA00022729"/>
    </source>
</evidence>
<dbReference type="InterPro" id="IPR005877">
    <property type="entry name" value="YSIRK_signal_dom"/>
</dbReference>
<gene>
    <name evidence="9" type="ORF">H5S09_00665</name>
</gene>
<keyword evidence="3" id="KW-0732">Signal</keyword>
<dbReference type="NCBIfam" id="NF038186">
    <property type="entry name" value="YPDG_rpt"/>
    <property type="match status" value="3"/>
</dbReference>
<sequence length="4698" mass="500439">MLSKNNKKEQIQKQEPKKQRFAIKKLTVGVASVLIGFTFMGLNNSANADTTPNAGGNGDASSDDAQSNANMTSTTAVLNTATTTASTAASQATPTSQSQAAPQMPVADAYEQIVASNAAKAESQVTTSNQAVSSAQAARLYGASFAQVPAATTSASQTQNVDNYSSFLNAVRDANIGTIQLTNDVDFSNANLNSKDIGGQNYENINDQGIARTITIDGQGHTLNFGDHYLNFNNANQSNGGGNWNITLSNMKLGATSSYGPLYFNGSAANNAKNTVTFRNVKTTQATQKLINASGVNVNFAGDNTFTLNFAGNNTDQSIYAKSLNVLDGTTTINATNQTKKSVTAIRIADGNVTVNGNANLNVNSNSANLAGITFDKGAGDQTIDNATNGVVRLMPTAAVKMNLGAGESMAIMRASHIDMQHDSTLDVNTKINTTGFRALAPIELDSTDGDVSDSTFRVGQNATLSVIRAGVAKSDSPLISMGPNDGNGPKEAYNFTVNGGSVMLKDSANSNRWPSSVTKGNYTIGWPGILTMWGTGSQNYITFNNAKKITLERTNPTTRGTYLIHTDAAGMDGTELSYIRINTPDSQTVTPLVVMDANGNTQLYGVKYLNNRSEGGDYAYGFRNSPTAVYQVGAPTMAGSVNDNAGGENEVILNALPGQEGSFEFNNNKVANGKASKALNSFINTFSWWNNNAGFGSDYQAKNFYKASYPETNVEQGKSVTVQLNFVEKDSKNKADVPEGTQFTMGADAPKWATIDASTGEVTLKPGTEVRVGAYNVPVHIAYPDASTETVYVPVVVTDATQTVVSGENGVVVVTANPNVAAHETTASSQVVSPNDAISIQSYELQSDGKIAKSTVDITPASVKASWATAPDTTVSEATLAGKKITGNVVNVDLSSNQTAVAILGNNAKEVSTPQFDILAKGAAAKDVKTPVTIQLDSDLTSDQFNQLVDSNIPASEVASTAWETKPTKGQGGVIKITFKDEANGQPTYLNITIPAKSLNVIGDDDTYQPMTKNIAVPEGTTPTASDAITNKATDKVPTGQKKLPAGSTIAWTDPSQVSANVKVPGTHTESITVTYPDGTKDTVTTNVTANVAPTTQAIVVAVNGTPDATKGITNLNNGKSTPQDGYPTSAQWTTTPDTTKTGVYNLPATVNYQIGDPAKTTIPLVVYNPVNQRVVSNEYGVVILTTTPSVYHWSSRGSILLPDVNSERYVYDDNGNLVSEALESHGTTSSWDPTDFDQVEPGASTATVKDKKVNIKVEINRGESSAIIGTAIVPTTVTLYGATPIEGKTAVHGLANTLPDPASLVDVTDLTAAHNSAIKDITWLVDEGRTIHEGKTVLAIPSVAKVGDVKTGVTIWFEDGTELDVPVTLTIVNNDADDNQPQTKDISTDKGTEPAAKTAITNQAKLPAGTTYEWTDPNQVKTDINNPGEHTESITVTYPDGTKDTVKTKVTVNEAPDVNSIPTKVGETPNPTKAITNLKDNVPGYPTKVEWKTAPDTKTPGNRSGVATVTYPDGTHKDVTISVTVDEVPQVKNISVKVGTTITPAETITNLKDNVPGYPTKVEWKTAPDTSKVGQQTGVITATYPDGTHIDANVPVTITDYANQYPVSYGPLNVERPTTTTSATNSVDPTTAKDMPAGAITGYKAGSYTAPTGVTVIVDPTTGKATAEVNKDAALGSVIVPVQVTYSDGTTMTVNVPVSVTGNERKGDDNIYYGDQSMTVFNDNLVNVHKTTADNELPAKDSQFQTITYYSDWDQTGNQESDYKTKTVYKLNADGTKYVNTKNSNDSFAADALNYSWQDGFAANTGIKNFTNGAADTPYILNGQVNPAEQDFISSTLRGNSKYRYNFSITDGTVLSKLGLSLRGYNSWANVYFNFAGATGRTDIPVNYNSAVPTTEADLENYLASNGISGKTFANGNPTGIKWVSMPGANGKFNATNMNGTLEFTFADNTTLEVPVSFKTGSHVPTSDSKTNDETNHYVTRTINFKAPAGEKAPETITQTVHYVRDGYHNVDAQGKDTSDITWNDWKLADGQTAEWAAQPVEKITDAKTGAVYTPQLDNKDITEVPGQSVTESTADAVITVTYAETTTPIKWDSTKNDMTKDVTRTITVDYPAGHENDAQPAPQVVHFSREDAKGNAGYIVNGVTKMNDWHAVGTDAWAEYTPTSIKGYTANPQKVEEVTVTPNTNPTTITITYNRNDDTPIKAGANDTKTITRTIVINYPAGHEGKQPAKQTISFTRADAKGNAGYTDAVTGAKKMNSWHVVGSDATTGTWAAQPVSIITDKSTGAVYTPQLDHKDITEVPAVTVTEATNDETVTVDYVETTTPIKWDGTKNDMTKDVTRTITVNYPAGVKGTQPAPQVVHFSREDAKGNAGYIVNGETKMNAWHIAGSDATTGTWTAYDAPKLTGYTADKGLDEVTVTPTTDSTSAEINYTANEQSAKINFVNNDDHNDIIGTQTVDGQTGETVKVTLNVPANWRVVPGTQVPSTITFGQDGVPTTTVYVEHQTENVDEGTTKTVTYQVIEDFNGKQTTVVNASAPFTRTATKDLVTNKVTYGAWTGNNVSIKETNVAQPGYTAYANNKVVENGVIPATVLTPKSDNQKIVVTYTANDQSAKINFVNAKDHSDIIATQTVNGKTGEKVKVTLNVPANWQIVSGQDVPVSIAFGATPIKDTTVYIDHQTKDVTNDPSQTDQTHRTVDYKVVEDFNGTKSDKFTTSATFTRTATLDLVTNKVTYGAWSSNKEVAAVNVAQPGYTAEVDGEALADNKVPATVLTPESKDQTIIVTYTANDQSAKINFVNNDDHNDIVGTQIVGGKTGKTVDITLDVPTGWQVVNGESVPSTITFGSEPTADMTVYVVHKTDTVDGRDDKNNTDVYRTVTRTITVNLPGEAPQSDAETLHFYRIKSTDEVTKKTTYTAWTSNMNNKATSFQEVKLPSIGGYTISATGATLVNHDGTEYVPAQSALQNGTPVESYTVEVNYAAQDQSVKINFVNAKDHSKVISTQTVAGKTGEKVDIKLDVPTNWKLSGDQKVPSSITFGSTPAKDMTVYIEHQTKDVTDDPSQKDQTHRTVNYKVVQDFNGTQTVAREAHLTFTRTATEDLVTGNVTYGKWSEDKEIPDTDVAIAGYTAHANGEVLANGVVPKMTITPNTKDQTIVVTYTANDQTAKINFVNNDNHDETVATQTINGKTGQTVNVNLDVPAGWEVVAGTDVPATISFGSTPVADTTVYVQHKVDKEDGRNDKNNTNLYRQVTRTIVVNLPGQPAQSVSETLDFYRIKSTDEVTKTVTYTPWTSNMTDGSTSFEAVSVPTIGGYTTSATGAAIITRDGQEFVPAESGLLNGAPINDFTVTVNYTANDQSAKINYVDANDHSKVISTQTVTGKTGETVKVTLDVPANWKLAGNQQVPSTIAFGSTPTKDMTVYVEHQTKDVTNDPSQMDQTHRTISYKVIQDFKGSQTVRYSTAARFVRNATEDLVTGDVTYGKWSANTDIAAVGVAIAGYTAQVNGKDLVNNEVPAITLTPESHDTTVTVTYVANDQSAKINFVNNDNHNDIVGTQTVTGQTGETVKVDLAIPAGWQVVSGTNVPSTITFGSTPVSATTVYVVHKVDTNDGRNDKSNSDLYRQVTRTITVNLPGQTPQTVHETLDFYRIKSTDEVTKKTTYTNWTSNMQNGATAFSEVEVPMVGGYTMTATGATLENINGKEYVPAQSALQDGTPVKNYTVEVNYTANDQSAKINFVNANDHSQVVASQTVTGKTGETAKVSLNVPANWQLVGGQQVPSSITFGSTPAKNITVYVEHKTENIPVNKNNSDTYRAITQTINVVPAGQQDTKPARTVTVEFQRTGVKDLVTGKTTWNAWQGPQGAKVENGVTTYLIKGYDIQQVKGYDSYVNGTKATSIAALTVNPDSQNVTDTITYAKGAVTPVPFDPTNSDMYREVTRTINVTDPVTGETKTSTQTAKFTREDAKGNAGYTDPVTGKTTMNPWTPAKQGLPAVHINPIKGYTTVISGDAGAIVVTPDSKGTTVTVSYNANKPTSHDITVNKGATPDPATAITNKDDLPTGTTYTWQATPDTETVGTHPAVVVVTYPSGDKTTVSVNVTVKDDTPTPTITDADKYTPSYPEVVTTPGKTTTTNVKYDGEKPTGDVSYKITDGANVPSWVTVDPSTGTITTKTPADGTTQVVTIPVTVTYPDKTTDKTTATVVIVATKDHVDHPANPQDTIKDPENLPAGTKVTWTPGEEPDPNKKGDQPTSVTVTVPGQDPVKVPTVVNYGNPTDADKYVPKGKPVGTTQNVIPEASEGIANKSDLPGDTTYTWNDPAKITQDVKTPGTHTEVITVNYPDGSKNTVTVKVTVKENVTPHGNDDTKVAPVGKDITVNKGEAVPDPSTVIANKGELPSDTKYEWQTTPDTNKTGKQNATVVVTYPDGTDKTVTITITVVSDADKYEPQTQPITDPTGVVPDPAEGIKNKADLPGDTKYTWSNPAKVAQDVKTAGDHTETVVVTYPDGSKDTIDVTVHSVTPQGQNISTPQGKLPTPDQGIANKDEMPAGTKYGWKQQPDVTTAGDHTGVIEVTFPDGSKYDVTVTVHVDSNKTAENTDNNSGVTTETASDSNAGKAENTATTQSGNNSAATKTSGKTATTVKTVKTQAANSSKSEKQANDKKLPQTGNKDGETSALVGLGLASATGLLGASGLRKKKEDTDK</sequence>
<dbReference type="Pfam" id="PF04650">
    <property type="entry name" value="YSIRK_signal"/>
    <property type="match status" value="1"/>
</dbReference>
<feature type="region of interest" description="Disordered" evidence="5">
    <location>
        <begin position="1614"/>
        <end position="1635"/>
    </location>
</feature>
<dbReference type="PROSITE" id="PS50268">
    <property type="entry name" value="CADHERIN_2"/>
    <property type="match status" value="1"/>
</dbReference>
<keyword evidence="1" id="KW-0134">Cell wall</keyword>
<dbReference type="Gene3D" id="3.10.20.320">
    <property type="entry name" value="Putative peptidoglycan bound protein (lpxtg motif)"/>
    <property type="match status" value="8"/>
</dbReference>
<accession>A0A7W3UK98</accession>
<feature type="domain" description="Gram-positive cocci surface proteins LPxTG" evidence="8">
    <location>
        <begin position="4659"/>
        <end position="4698"/>
    </location>
</feature>
<dbReference type="Pfam" id="PF17966">
    <property type="entry name" value="Muc_B2"/>
    <property type="match status" value="11"/>
</dbReference>
<dbReference type="GO" id="GO:0005509">
    <property type="term" value="F:calcium ion binding"/>
    <property type="evidence" value="ECO:0007669"/>
    <property type="project" value="InterPro"/>
</dbReference>
<keyword evidence="10" id="KW-1185">Reference proteome</keyword>
<dbReference type="Pfam" id="PF18957">
    <property type="entry name" value="RibLong"/>
    <property type="match status" value="3"/>
</dbReference>
<dbReference type="InterPro" id="IPR002126">
    <property type="entry name" value="Cadherin-like_dom"/>
</dbReference>
<dbReference type="InterPro" id="IPR041495">
    <property type="entry name" value="Mub_B2"/>
</dbReference>
<dbReference type="InterPro" id="IPR019931">
    <property type="entry name" value="LPXTG_anchor"/>
</dbReference>
<feature type="region of interest" description="Disordered" evidence="5">
    <location>
        <begin position="4210"/>
        <end position="4263"/>
    </location>
</feature>
<keyword evidence="6" id="KW-0812">Transmembrane</keyword>
<feature type="region of interest" description="Disordered" evidence="5">
    <location>
        <begin position="4587"/>
        <end position="4670"/>
    </location>
</feature>
<name>A0A7W3UK98_9LACO</name>
<feature type="compositionally biased region" description="Low complexity" evidence="5">
    <location>
        <begin position="4679"/>
        <end position="4688"/>
    </location>
</feature>
<dbReference type="InterPro" id="IPR046776">
    <property type="entry name" value="Pectate_lyase_5"/>
</dbReference>
<dbReference type="Gene3D" id="2.60.40.4300">
    <property type="match status" value="13"/>
</dbReference>
<dbReference type="Pfam" id="PF00746">
    <property type="entry name" value="Gram_pos_anchor"/>
    <property type="match status" value="1"/>
</dbReference>
<dbReference type="NCBIfam" id="TIGR02331">
    <property type="entry name" value="rib_alpha"/>
    <property type="match status" value="7"/>
</dbReference>
<protein>
    <submittedName>
        <fullName evidence="9">YSIRK-type signal peptide-containing protein</fullName>
    </submittedName>
</protein>
<evidence type="ECO:0000256" key="4">
    <source>
        <dbReference type="ARBA" id="ARBA00023088"/>
    </source>
</evidence>
<keyword evidence="4" id="KW-0572">Peptidoglycan-anchor</keyword>